<dbReference type="Proteomes" id="UP000001307">
    <property type="component" value="Unassembled WGS sequence"/>
</dbReference>
<proteinExistence type="predicted"/>
<name>E4XQ15_OIKDI</name>
<dbReference type="InParanoid" id="E4XQ15"/>
<dbReference type="OrthoDB" id="10419650at2759"/>
<organism evidence="1">
    <name type="scientific">Oikopleura dioica</name>
    <name type="common">Tunicate</name>
    <dbReference type="NCBI Taxonomy" id="34765"/>
    <lineage>
        <taxon>Eukaryota</taxon>
        <taxon>Metazoa</taxon>
        <taxon>Chordata</taxon>
        <taxon>Tunicata</taxon>
        <taxon>Appendicularia</taxon>
        <taxon>Copelata</taxon>
        <taxon>Oikopleuridae</taxon>
        <taxon>Oikopleura</taxon>
    </lineage>
</organism>
<accession>E4XQ15</accession>
<gene>
    <name evidence="1" type="ORF">GSOID_T00017307001</name>
</gene>
<evidence type="ECO:0000313" key="2">
    <source>
        <dbReference type="Proteomes" id="UP000001307"/>
    </source>
</evidence>
<dbReference type="AlphaFoldDB" id="E4XQ15"/>
<dbReference type="EMBL" id="FN653099">
    <property type="protein sequence ID" value="CBY11901.1"/>
    <property type="molecule type" value="Genomic_DNA"/>
</dbReference>
<reference evidence="1" key="1">
    <citation type="journal article" date="2010" name="Science">
        <title>Plasticity of animal genome architecture unmasked by rapid evolution of a pelagic tunicate.</title>
        <authorList>
            <person name="Denoeud F."/>
            <person name="Henriet S."/>
            <person name="Mungpakdee S."/>
            <person name="Aury J.M."/>
            <person name="Da Silva C."/>
            <person name="Brinkmann H."/>
            <person name="Mikhaleva J."/>
            <person name="Olsen L.C."/>
            <person name="Jubin C."/>
            <person name="Canestro C."/>
            <person name="Bouquet J.M."/>
            <person name="Danks G."/>
            <person name="Poulain J."/>
            <person name="Campsteijn C."/>
            <person name="Adamski M."/>
            <person name="Cross I."/>
            <person name="Yadetie F."/>
            <person name="Muffato M."/>
            <person name="Louis A."/>
            <person name="Butcher S."/>
            <person name="Tsagkogeorga G."/>
            <person name="Konrad A."/>
            <person name="Singh S."/>
            <person name="Jensen M.F."/>
            <person name="Cong E.H."/>
            <person name="Eikeseth-Otteraa H."/>
            <person name="Noel B."/>
            <person name="Anthouard V."/>
            <person name="Porcel B.M."/>
            <person name="Kachouri-Lafond R."/>
            <person name="Nishino A."/>
            <person name="Ugolini M."/>
            <person name="Chourrout P."/>
            <person name="Nishida H."/>
            <person name="Aasland R."/>
            <person name="Huzurbazar S."/>
            <person name="Westhof E."/>
            <person name="Delsuc F."/>
            <person name="Lehrach H."/>
            <person name="Reinhardt R."/>
            <person name="Weissenbach J."/>
            <person name="Roy S.W."/>
            <person name="Artiguenave F."/>
            <person name="Postlethwait J.H."/>
            <person name="Manak J.R."/>
            <person name="Thompson E.M."/>
            <person name="Jaillon O."/>
            <person name="Du Pasquier L."/>
            <person name="Boudinot P."/>
            <person name="Liberles D.A."/>
            <person name="Volff J.N."/>
            <person name="Philippe H."/>
            <person name="Lenhard B."/>
            <person name="Roest Crollius H."/>
            <person name="Wincker P."/>
            <person name="Chourrout D."/>
        </authorList>
    </citation>
    <scope>NUCLEOTIDE SEQUENCE [LARGE SCALE GENOMIC DNA]</scope>
</reference>
<keyword evidence="2" id="KW-1185">Reference proteome</keyword>
<evidence type="ECO:0000313" key="1">
    <source>
        <dbReference type="EMBL" id="CBY11901.1"/>
    </source>
</evidence>
<protein>
    <submittedName>
        <fullName evidence="1">Uncharacterized protein</fullName>
    </submittedName>
</protein>
<sequence length="165" mass="19181">MKTVFNLEKDLLRGTIDSLSQSGRSLESTPPPINSDFYSESVYSKQILNKMKEMNFQLQNLSRSVEDVRREKNSSFRSLEISMVGNLAKLSGNTFCCGHSSDIQPFRREPSIREMIDKYHEYPSHFKKEIIYEKAGKEKELRSVGVQAKIKKKKFSSFTEYMKNF</sequence>